<dbReference type="STRING" id="45067.Llan_1433"/>
<dbReference type="PATRIC" id="fig|45067.4.peg.1500"/>
<name>A0A0W0VQ80_9GAMM</name>
<proteinExistence type="predicted"/>
<protein>
    <recommendedName>
        <fullName evidence="3">Dot/Icm secretion system substrate</fullName>
    </recommendedName>
</protein>
<keyword evidence="2" id="KW-1185">Reference proteome</keyword>
<dbReference type="EMBL" id="LNYI01000028">
    <property type="protein sequence ID" value="KTD22170.1"/>
    <property type="molecule type" value="Genomic_DNA"/>
</dbReference>
<organism evidence="1 2">
    <name type="scientific">Legionella lansingensis</name>
    <dbReference type="NCBI Taxonomy" id="45067"/>
    <lineage>
        <taxon>Bacteria</taxon>
        <taxon>Pseudomonadati</taxon>
        <taxon>Pseudomonadota</taxon>
        <taxon>Gammaproteobacteria</taxon>
        <taxon>Legionellales</taxon>
        <taxon>Legionellaceae</taxon>
        <taxon>Legionella</taxon>
    </lineage>
</organism>
<dbReference type="InterPro" id="IPR011990">
    <property type="entry name" value="TPR-like_helical_dom_sf"/>
</dbReference>
<dbReference type="Proteomes" id="UP000054869">
    <property type="component" value="Unassembled WGS sequence"/>
</dbReference>
<reference evidence="1 2" key="1">
    <citation type="submission" date="2015-11" db="EMBL/GenBank/DDBJ databases">
        <title>Genomic analysis of 38 Legionella species identifies large and diverse effector repertoires.</title>
        <authorList>
            <person name="Burstein D."/>
            <person name="Amaro F."/>
            <person name="Zusman T."/>
            <person name="Lifshitz Z."/>
            <person name="Cohen O."/>
            <person name="Gilbert J.A."/>
            <person name="Pupko T."/>
            <person name="Shuman H.A."/>
            <person name="Segal G."/>
        </authorList>
    </citation>
    <scope>NUCLEOTIDE SEQUENCE [LARGE SCALE GENOMIC DNA]</scope>
    <source>
        <strain evidence="1 2">ATCC 49751</strain>
    </source>
</reference>
<dbReference type="SUPFAM" id="SSF81901">
    <property type="entry name" value="HCP-like"/>
    <property type="match status" value="1"/>
</dbReference>
<dbReference type="OrthoDB" id="5636357at2"/>
<comment type="caution">
    <text evidence="1">The sequence shown here is derived from an EMBL/GenBank/DDBJ whole genome shotgun (WGS) entry which is preliminary data.</text>
</comment>
<accession>A0A0W0VQ80</accession>
<dbReference type="RefSeq" id="WP_028372582.1">
    <property type="nucleotide sequence ID" value="NZ_CAAAJD010000003.1"/>
</dbReference>
<evidence type="ECO:0000313" key="1">
    <source>
        <dbReference type="EMBL" id="KTD22170.1"/>
    </source>
</evidence>
<evidence type="ECO:0000313" key="2">
    <source>
        <dbReference type="Proteomes" id="UP000054869"/>
    </source>
</evidence>
<gene>
    <name evidence="1" type="ORF">Llan_1433</name>
</gene>
<dbReference type="AlphaFoldDB" id="A0A0W0VQ80"/>
<evidence type="ECO:0008006" key="3">
    <source>
        <dbReference type="Google" id="ProtNLM"/>
    </source>
</evidence>
<dbReference type="Gene3D" id="1.25.40.10">
    <property type="entry name" value="Tetratricopeptide repeat domain"/>
    <property type="match status" value="1"/>
</dbReference>
<sequence length="162" mass="18248">MSAKLYEVDPLTESVDDYHTKTEVINFHKQMKAMALQGDAVAAYRLARDFPQNSDDYLKWLKKAADSGLTNAKLDLAISLAQSKSVSKLQQAADYFVQVLRSKDRFIKDQAEDFLSQNRSLFAEVTRQMNGNKITSSSNHFFAPDPARVEDNNQVLAALKVK</sequence>